<keyword evidence="6" id="KW-1185">Reference proteome</keyword>
<dbReference type="Pfam" id="PF25873">
    <property type="entry name" value="WHD_MalT"/>
    <property type="match status" value="1"/>
</dbReference>
<keyword evidence="2" id="KW-0238">DNA-binding</keyword>
<sequence>MSNAKQHENLVLKSKLFRPQQPEQAIQRLSLIAHLNEGLKRKATFVIAPAGYGKTTLISNWTKQLDRSNGWLSLDSRDNDIARFWLYVCAAIHHAEPDFLEDTLSSDMVSSSLVSGHVEPFLVRLLNQLEEMSRHIVLVLDDWHVIDDQRIVDSMSFFIEYLPSNVHICFISRKSPEGLKARWLSRGWVNKLEADSLRFNLQEATAFFHKHNLVELSHDQIQSLLYKTEGWVTGLKLAVIAINGKVKDQLFHALEAPQVHAENFLAEEVFESLSESERKMLMKLSLLQRFNHELCAWMSQNDLEAPSLQKLIDSNLFLVSLDDHNQWYRLHHWFKAFLRRQLIDYDPRAETSLYGLAGAWCEQQGLKEDAVEYYLAGKHYEEAIRLLEEMKSFMIRRQFSTLRKWLSMLPEAILQSHHYLYFSFVFSLLWDNRPDVAEEYLLRAERILEEEAHSWSSAERNRYAGDLYFVRNFKSTQFDMDMVKGLEYIRLSLMHSPTGTDLIFASPYLPLAPSIYRSYNGKRGRHLPREIADTFFQSMIAFMKQMGIEEAIEVCYGELLYERNELKKAEEYLKKGLTKSIRTRHEPEKVFVPALLFLSRISVANHNVIAAVRWLEMAKEKVLENSSAMKEALIFIEAELALLKLDEGDTLLALQWKSKYRLSHQDAVSVDQLYNYQALARILVASNELRAAWNLLKRLWEIALKDHRPMDALAIQILQAVLQKRMGNHEEAILLIEGALIHAEPDDYIRVFVDQGLSVAELLGEYIQMRQKGLLRDRSIPSLRYVRRVLSSFADQGITLSASEDSLDTLEVLLTNRELSVYRCMEEGLDNQAITERLGIGMGTLKSHINHIYSKLQVSSRVEAIRRGRELRGV</sequence>
<dbReference type="Gene3D" id="3.40.50.300">
    <property type="entry name" value="P-loop containing nucleotide triphosphate hydrolases"/>
    <property type="match status" value="1"/>
</dbReference>
<dbReference type="SUPFAM" id="SSF52540">
    <property type="entry name" value="P-loop containing nucleoside triphosphate hydrolases"/>
    <property type="match status" value="1"/>
</dbReference>
<dbReference type="PANTHER" id="PTHR44688">
    <property type="entry name" value="DNA-BINDING TRANSCRIPTIONAL ACTIVATOR DEVR_DOSR"/>
    <property type="match status" value="1"/>
</dbReference>
<dbReference type="CDD" id="cd06170">
    <property type="entry name" value="LuxR_C_like"/>
    <property type="match status" value="1"/>
</dbReference>
<dbReference type="EMBL" id="JAUSTY010000014">
    <property type="protein sequence ID" value="MDQ0167281.1"/>
    <property type="molecule type" value="Genomic_DNA"/>
</dbReference>
<dbReference type="InterPro" id="IPR041617">
    <property type="entry name" value="TPR_MalT"/>
</dbReference>
<dbReference type="Pfam" id="PF17874">
    <property type="entry name" value="TPR_MalT"/>
    <property type="match status" value="1"/>
</dbReference>
<dbReference type="PROSITE" id="PS00622">
    <property type="entry name" value="HTH_LUXR_1"/>
    <property type="match status" value="1"/>
</dbReference>
<dbReference type="InterPro" id="IPR036388">
    <property type="entry name" value="WH-like_DNA-bd_sf"/>
</dbReference>
<reference evidence="5 6" key="1">
    <citation type="submission" date="2023-07" db="EMBL/GenBank/DDBJ databases">
        <title>Genomic Encyclopedia of Type Strains, Phase IV (KMG-IV): sequencing the most valuable type-strain genomes for metagenomic binning, comparative biology and taxonomic classification.</title>
        <authorList>
            <person name="Goeker M."/>
        </authorList>
    </citation>
    <scope>NUCLEOTIDE SEQUENCE [LARGE SCALE GENOMIC DNA]</scope>
    <source>
        <strain evidence="5 6">DSM 12751</strain>
    </source>
</reference>
<proteinExistence type="predicted"/>
<dbReference type="Proteomes" id="UP001235840">
    <property type="component" value="Unassembled WGS sequence"/>
</dbReference>
<dbReference type="InterPro" id="IPR000792">
    <property type="entry name" value="Tscrpt_reg_LuxR_C"/>
</dbReference>
<evidence type="ECO:0000256" key="3">
    <source>
        <dbReference type="ARBA" id="ARBA00023163"/>
    </source>
</evidence>
<protein>
    <submittedName>
        <fullName evidence="5">LuxR family maltose regulon positive regulatory protein</fullName>
    </submittedName>
</protein>
<accession>A0ABT9W215</accession>
<dbReference type="InterPro" id="IPR027417">
    <property type="entry name" value="P-loop_NTPase"/>
</dbReference>
<dbReference type="PROSITE" id="PS50043">
    <property type="entry name" value="HTH_LUXR_2"/>
    <property type="match status" value="1"/>
</dbReference>
<dbReference type="SUPFAM" id="SSF46894">
    <property type="entry name" value="C-terminal effector domain of the bipartite response regulators"/>
    <property type="match status" value="1"/>
</dbReference>
<evidence type="ECO:0000313" key="5">
    <source>
        <dbReference type="EMBL" id="MDQ0167281.1"/>
    </source>
</evidence>
<evidence type="ECO:0000256" key="1">
    <source>
        <dbReference type="ARBA" id="ARBA00023015"/>
    </source>
</evidence>
<dbReference type="SUPFAM" id="SSF48452">
    <property type="entry name" value="TPR-like"/>
    <property type="match status" value="1"/>
</dbReference>
<gene>
    <name evidence="5" type="ORF">J2S11_003206</name>
</gene>
<feature type="domain" description="HTH luxR-type" evidence="4">
    <location>
        <begin position="807"/>
        <end position="872"/>
    </location>
</feature>
<organism evidence="5 6">
    <name type="scientific">Caldalkalibacillus horti</name>
    <dbReference type="NCBI Taxonomy" id="77523"/>
    <lineage>
        <taxon>Bacteria</taxon>
        <taxon>Bacillati</taxon>
        <taxon>Bacillota</taxon>
        <taxon>Bacilli</taxon>
        <taxon>Bacillales</taxon>
        <taxon>Bacillaceae</taxon>
        <taxon>Caldalkalibacillus</taxon>
    </lineage>
</organism>
<evidence type="ECO:0000313" key="6">
    <source>
        <dbReference type="Proteomes" id="UP001235840"/>
    </source>
</evidence>
<dbReference type="PANTHER" id="PTHR44688:SF25">
    <property type="entry name" value="HTH LUXR-TYPE DOMAIN-CONTAINING PROTEIN"/>
    <property type="match status" value="1"/>
</dbReference>
<evidence type="ECO:0000256" key="2">
    <source>
        <dbReference type="ARBA" id="ARBA00023125"/>
    </source>
</evidence>
<dbReference type="PRINTS" id="PR00038">
    <property type="entry name" value="HTHLUXR"/>
</dbReference>
<dbReference type="Gene3D" id="1.10.10.10">
    <property type="entry name" value="Winged helix-like DNA-binding domain superfamily/Winged helix DNA-binding domain"/>
    <property type="match status" value="1"/>
</dbReference>
<dbReference type="InterPro" id="IPR059106">
    <property type="entry name" value="WHD_MalT"/>
</dbReference>
<dbReference type="Gene3D" id="1.25.40.10">
    <property type="entry name" value="Tetratricopeptide repeat domain"/>
    <property type="match status" value="1"/>
</dbReference>
<dbReference type="RefSeq" id="WP_307396106.1">
    <property type="nucleotide sequence ID" value="NZ_JAUSTY010000014.1"/>
</dbReference>
<name>A0ABT9W215_9BACI</name>
<keyword evidence="3" id="KW-0804">Transcription</keyword>
<comment type="caution">
    <text evidence="5">The sequence shown here is derived from an EMBL/GenBank/DDBJ whole genome shotgun (WGS) entry which is preliminary data.</text>
</comment>
<evidence type="ECO:0000259" key="4">
    <source>
        <dbReference type="PROSITE" id="PS50043"/>
    </source>
</evidence>
<keyword evidence="1" id="KW-0805">Transcription regulation</keyword>
<dbReference type="InterPro" id="IPR016032">
    <property type="entry name" value="Sig_transdc_resp-reg_C-effctor"/>
</dbReference>
<dbReference type="SMART" id="SM00421">
    <property type="entry name" value="HTH_LUXR"/>
    <property type="match status" value="1"/>
</dbReference>
<dbReference type="Pfam" id="PF00196">
    <property type="entry name" value="GerE"/>
    <property type="match status" value="1"/>
</dbReference>
<dbReference type="InterPro" id="IPR011990">
    <property type="entry name" value="TPR-like_helical_dom_sf"/>
</dbReference>